<accession>A0A3D8SVJ7</accession>
<gene>
    <name evidence="2" type="ORF">DSM5745_02069</name>
</gene>
<comment type="caution">
    <text evidence="2">The sequence shown here is derived from an EMBL/GenBank/DDBJ whole genome shotgun (WGS) entry which is preliminary data.</text>
</comment>
<proteinExistence type="predicted"/>
<evidence type="ECO:0000256" key="1">
    <source>
        <dbReference type="SAM" id="MobiDB-lite"/>
    </source>
</evidence>
<protein>
    <submittedName>
        <fullName evidence="2">Uncharacterized protein</fullName>
    </submittedName>
</protein>
<name>A0A3D8SVJ7_9EURO</name>
<feature type="region of interest" description="Disordered" evidence="1">
    <location>
        <begin position="204"/>
        <end position="225"/>
    </location>
</feature>
<dbReference type="PROSITE" id="PS51257">
    <property type="entry name" value="PROKAR_LIPOPROTEIN"/>
    <property type="match status" value="1"/>
</dbReference>
<evidence type="ECO:0000313" key="3">
    <source>
        <dbReference type="Proteomes" id="UP000256690"/>
    </source>
</evidence>
<feature type="region of interest" description="Disordered" evidence="1">
    <location>
        <begin position="464"/>
        <end position="491"/>
    </location>
</feature>
<dbReference type="Proteomes" id="UP000256690">
    <property type="component" value="Unassembled WGS sequence"/>
</dbReference>
<feature type="compositionally biased region" description="Low complexity" evidence="1">
    <location>
        <begin position="415"/>
        <end position="431"/>
    </location>
</feature>
<reference evidence="2 3" key="1">
    <citation type="journal article" date="2018" name="IMA Fungus">
        <title>IMA Genome-F 9: Draft genome sequence of Annulohypoxylon stygium, Aspergillus mulundensis, Berkeleyomyces basicola (syn. Thielaviopsis basicola), Ceratocystis smalleyi, two Cercospora beticola strains, Coleophoma cylindrospora, Fusarium fracticaudum, Phialophora cf. hyalina, and Morchella septimelata.</title>
        <authorList>
            <person name="Wingfield B.D."/>
            <person name="Bills G.F."/>
            <person name="Dong Y."/>
            <person name="Huang W."/>
            <person name="Nel W.J."/>
            <person name="Swalarsk-Parry B.S."/>
            <person name="Vaghefi N."/>
            <person name="Wilken P.M."/>
            <person name="An Z."/>
            <person name="de Beer Z.W."/>
            <person name="De Vos L."/>
            <person name="Chen L."/>
            <person name="Duong T.A."/>
            <person name="Gao Y."/>
            <person name="Hammerbacher A."/>
            <person name="Kikkert J.R."/>
            <person name="Li Y."/>
            <person name="Li H."/>
            <person name="Li K."/>
            <person name="Li Q."/>
            <person name="Liu X."/>
            <person name="Ma X."/>
            <person name="Naidoo K."/>
            <person name="Pethybridge S.J."/>
            <person name="Sun J."/>
            <person name="Steenkamp E.T."/>
            <person name="van der Nest M.A."/>
            <person name="van Wyk S."/>
            <person name="Wingfield M.J."/>
            <person name="Xiong C."/>
            <person name="Yue Q."/>
            <person name="Zhang X."/>
        </authorList>
    </citation>
    <scope>NUCLEOTIDE SEQUENCE [LARGE SCALE GENOMIC DNA]</scope>
    <source>
        <strain evidence="2 3">DSM 5745</strain>
    </source>
</reference>
<dbReference type="OrthoDB" id="3595619at2759"/>
<feature type="compositionally biased region" description="Low complexity" evidence="1">
    <location>
        <begin position="396"/>
        <end position="408"/>
    </location>
</feature>
<sequence length="558" mass="60671">MQRAIEQAGSGFTGWVSSCLFCLDSSGDDERARHRQAMEQRGAEREMQICHSQPHLVPPMKLVVYDDLPSPGPPPRASSFPSWVMDEGKNLASRASSRASMSFRRKSTVPVRISAPTDFRVVSGTSTTMLTRSLTTVPVHRSYRPLELSFQSPANKLPELPRFSDFDFGLDTDQPQAAAIARPPKAYSVMTDFSYQARPRTVVSHAHRPSSSFNLPRKPVGSGSRRSSLATIDLLMERQAPGPSPLSSPLIPHFSLRFSNASPSIATGLATSAFPSSSPPTPWPDSVVGVGRTPLSNHAPPQAIHSHDATASASITQRTTKPTTTQTFTQTQVKNKALPPVPSRESYEPRTASMDVGTYIEPEHRSFAPSMATLSTSSRPQSRASRVTQWVLQQTTATPPRTPTSTAAMNAPVFPSTSSSSRKPSLSLSDKLSMRIRSRTLSGSTLTPSTPTVPAPVPVPGGFKLNSTTTGISTPPVSHTTPAQTRSSTLDSRVDKDFETPYPYASANPFPRQTQSSLHPTIHEIQQRSDPNYDYHTHPYDLDVDRHRHSATAIGVAF</sequence>
<dbReference type="EMBL" id="PVWQ01000002">
    <property type="protein sequence ID" value="RDW90294.1"/>
    <property type="molecule type" value="Genomic_DNA"/>
</dbReference>
<dbReference type="GeneID" id="38112439"/>
<feature type="compositionally biased region" description="Low complexity" evidence="1">
    <location>
        <begin position="316"/>
        <end position="327"/>
    </location>
</feature>
<feature type="region of interest" description="Disordered" evidence="1">
    <location>
        <begin position="440"/>
        <end position="459"/>
    </location>
</feature>
<feature type="compositionally biased region" description="Low complexity" evidence="1">
    <location>
        <begin position="440"/>
        <end position="450"/>
    </location>
</feature>
<evidence type="ECO:0000313" key="2">
    <source>
        <dbReference type="EMBL" id="RDW90294.1"/>
    </source>
</evidence>
<feature type="compositionally biased region" description="Polar residues" evidence="1">
    <location>
        <begin position="465"/>
        <end position="491"/>
    </location>
</feature>
<organism evidence="2 3">
    <name type="scientific">Aspergillus mulundensis</name>
    <dbReference type="NCBI Taxonomy" id="1810919"/>
    <lineage>
        <taxon>Eukaryota</taxon>
        <taxon>Fungi</taxon>
        <taxon>Dikarya</taxon>
        <taxon>Ascomycota</taxon>
        <taxon>Pezizomycotina</taxon>
        <taxon>Eurotiomycetes</taxon>
        <taxon>Eurotiomycetidae</taxon>
        <taxon>Eurotiales</taxon>
        <taxon>Aspergillaceae</taxon>
        <taxon>Aspergillus</taxon>
        <taxon>Aspergillus subgen. Nidulantes</taxon>
    </lineage>
</organism>
<keyword evidence="3" id="KW-1185">Reference proteome</keyword>
<feature type="region of interest" description="Disordered" evidence="1">
    <location>
        <begin position="300"/>
        <end position="327"/>
    </location>
</feature>
<dbReference type="AlphaFoldDB" id="A0A3D8SVJ7"/>
<dbReference type="RefSeq" id="XP_026607248.1">
    <property type="nucleotide sequence ID" value="XM_026744085.1"/>
</dbReference>
<feature type="region of interest" description="Disordered" evidence="1">
    <location>
        <begin position="396"/>
        <end position="431"/>
    </location>
</feature>
<dbReference type="STRING" id="1810919.A0A3D8SVJ7"/>